<sequence length="440" mass="50400">MVSNSNAVAWAEILQLRANKSRMAAELLWRYHQQRGQVRPEWAQLQRLVETTQFYSLKDRIRYLRLSQERKSGADERNTLALRLSSAEKLQLPLFHELQEVASETSHEERRMAAKKCCHDLNQLQSIRELFEVAGDFGLGHLQLAIAGFSGAKMAHDVVATLWVSLLFPRTESLYSEKQAPSSPRELFPLLMLRPHQEFFLSKQEVAPAKPIARPEPKLLRWRMLTFLRELREVAPDNHTLWEARCVGTLLEFSNCLWLQNCSPEAPQSPGFGREGDASAGSPLINETCLWVATEVLSQEPFNMSLADLVTFYAEMISNLHVWHKQLQEIVPAYLRAKPWLWPSEEDVHLHLSQVATVVLAGWLREAERLCNSSGFEKEKAEHHFAQVWRRSADGLLAGLYLRLNGSKHATAQRLLVEVLRLEKSCRLLLEQVVYLGPET</sequence>
<keyword evidence="4" id="KW-1185">Reference proteome</keyword>
<protein>
    <submittedName>
        <fullName evidence="3">Protein transport protein Sec61 subunit beta</fullName>
    </submittedName>
</protein>
<evidence type="ECO:0000313" key="1">
    <source>
        <dbReference type="EMBL" id="CAI3999864.1"/>
    </source>
</evidence>
<dbReference type="EMBL" id="CAMXCT020002689">
    <property type="protein sequence ID" value="CAL1153239.1"/>
    <property type="molecule type" value="Genomic_DNA"/>
</dbReference>
<gene>
    <name evidence="1" type="ORF">C1SCF055_LOCUS26029</name>
</gene>
<reference evidence="2" key="2">
    <citation type="submission" date="2024-04" db="EMBL/GenBank/DDBJ databases">
        <authorList>
            <person name="Chen Y."/>
            <person name="Shah S."/>
            <person name="Dougan E. K."/>
            <person name="Thang M."/>
            <person name="Chan C."/>
        </authorList>
    </citation>
    <scope>NUCLEOTIDE SEQUENCE [LARGE SCALE GENOMIC DNA]</scope>
</reference>
<accession>A0A9P1CY43</accession>
<dbReference type="EMBL" id="CAMXCT030002689">
    <property type="protein sequence ID" value="CAL4787176.1"/>
    <property type="molecule type" value="Genomic_DNA"/>
</dbReference>
<evidence type="ECO:0000313" key="2">
    <source>
        <dbReference type="EMBL" id="CAL1153239.1"/>
    </source>
</evidence>
<dbReference type="OrthoDB" id="444056at2759"/>
<dbReference type="EMBL" id="CAMXCT010002689">
    <property type="protein sequence ID" value="CAI3999864.1"/>
    <property type="molecule type" value="Genomic_DNA"/>
</dbReference>
<evidence type="ECO:0000313" key="4">
    <source>
        <dbReference type="Proteomes" id="UP001152797"/>
    </source>
</evidence>
<organism evidence="1">
    <name type="scientific">Cladocopium goreaui</name>
    <dbReference type="NCBI Taxonomy" id="2562237"/>
    <lineage>
        <taxon>Eukaryota</taxon>
        <taxon>Sar</taxon>
        <taxon>Alveolata</taxon>
        <taxon>Dinophyceae</taxon>
        <taxon>Suessiales</taxon>
        <taxon>Symbiodiniaceae</taxon>
        <taxon>Cladocopium</taxon>
    </lineage>
</organism>
<dbReference type="AlphaFoldDB" id="A0A9P1CY43"/>
<proteinExistence type="predicted"/>
<name>A0A9P1CY43_9DINO</name>
<dbReference type="Proteomes" id="UP001152797">
    <property type="component" value="Unassembled WGS sequence"/>
</dbReference>
<reference evidence="1" key="1">
    <citation type="submission" date="2022-10" db="EMBL/GenBank/DDBJ databases">
        <authorList>
            <person name="Chen Y."/>
            <person name="Dougan E. K."/>
            <person name="Chan C."/>
            <person name="Rhodes N."/>
            <person name="Thang M."/>
        </authorList>
    </citation>
    <scope>NUCLEOTIDE SEQUENCE</scope>
</reference>
<evidence type="ECO:0000313" key="3">
    <source>
        <dbReference type="EMBL" id="CAL4787176.1"/>
    </source>
</evidence>
<comment type="caution">
    <text evidence="1">The sequence shown here is derived from an EMBL/GenBank/DDBJ whole genome shotgun (WGS) entry which is preliminary data.</text>
</comment>